<dbReference type="PROSITE" id="PS51203">
    <property type="entry name" value="CS"/>
    <property type="match status" value="1"/>
</dbReference>
<evidence type="ECO:0000313" key="4">
    <source>
        <dbReference type="EMBL" id="KAF8819969.1"/>
    </source>
</evidence>
<dbReference type="Proteomes" id="UP000823046">
    <property type="component" value="Unassembled WGS sequence"/>
</dbReference>
<dbReference type="CDD" id="cd06465">
    <property type="entry name" value="p23_hB-ind1_like"/>
    <property type="match status" value="1"/>
</dbReference>
<comment type="caution">
    <text evidence="4">The sequence shown here is derived from an EMBL/GenBank/DDBJ whole genome shotgun (WGS) entry which is preliminary data.</text>
</comment>
<evidence type="ECO:0000256" key="1">
    <source>
        <dbReference type="ARBA" id="ARBA00025733"/>
    </source>
</evidence>
<dbReference type="InterPro" id="IPR045250">
    <property type="entry name" value="p23-like"/>
</dbReference>
<name>A0ABQ7J7K1_9APIC</name>
<sequence>MTLQPKILWAQTKEAIFLTVEIQDTEDIKIDLEEENLNVSAVKGNQKYAFQLQFLHPINVDKSAHTSFRELKFKLVKKEEERWTKVDKRGKFHWLQCDWQRWIDTDDEENGANMDMGFNPANFDLPEGDMGEDSDDERGMPDLSSVIPPDGSYGDLLGKGMDGLGAYAEANEEAEEAETETT</sequence>
<evidence type="ECO:0000256" key="2">
    <source>
        <dbReference type="SAM" id="MobiDB-lite"/>
    </source>
</evidence>
<organism evidence="4 5">
    <name type="scientific">Cardiosporidium cionae</name>
    <dbReference type="NCBI Taxonomy" id="476202"/>
    <lineage>
        <taxon>Eukaryota</taxon>
        <taxon>Sar</taxon>
        <taxon>Alveolata</taxon>
        <taxon>Apicomplexa</taxon>
        <taxon>Aconoidasida</taxon>
        <taxon>Nephromycida</taxon>
        <taxon>Cardiosporidium</taxon>
    </lineage>
</organism>
<dbReference type="PANTHER" id="PTHR22932">
    <property type="entry name" value="TELOMERASE-BINDING PROTEIN P23 HSP90 CO-CHAPERONE"/>
    <property type="match status" value="1"/>
</dbReference>
<dbReference type="Gene3D" id="2.60.40.790">
    <property type="match status" value="1"/>
</dbReference>
<dbReference type="PANTHER" id="PTHR22932:SF1">
    <property type="entry name" value="CO-CHAPERONE PROTEIN DAF-41"/>
    <property type="match status" value="1"/>
</dbReference>
<dbReference type="SUPFAM" id="SSF49764">
    <property type="entry name" value="HSP20-like chaperones"/>
    <property type="match status" value="1"/>
</dbReference>
<comment type="similarity">
    <text evidence="1">Belongs to the p23/wos2 family.</text>
</comment>
<keyword evidence="5" id="KW-1185">Reference proteome</keyword>
<gene>
    <name evidence="4" type="ORF">IE077_003754</name>
</gene>
<reference evidence="4 5" key="1">
    <citation type="journal article" date="2020" name="bioRxiv">
        <title>Metabolic contributions of an alphaproteobacterial endosymbiont in the apicomplexan Cardiosporidium cionae.</title>
        <authorList>
            <person name="Hunter E.S."/>
            <person name="Paight C.J."/>
            <person name="Lane C.E."/>
        </authorList>
    </citation>
    <scope>NUCLEOTIDE SEQUENCE [LARGE SCALE GENOMIC DNA]</scope>
    <source>
        <strain evidence="4">ESH_2018</strain>
    </source>
</reference>
<accession>A0ABQ7J7K1</accession>
<feature type="compositionally biased region" description="Acidic residues" evidence="2">
    <location>
        <begin position="126"/>
        <end position="136"/>
    </location>
</feature>
<feature type="region of interest" description="Disordered" evidence="2">
    <location>
        <begin position="125"/>
        <end position="155"/>
    </location>
</feature>
<protein>
    <recommendedName>
        <fullName evidence="3">CS domain-containing protein</fullName>
    </recommendedName>
</protein>
<dbReference type="EMBL" id="JADAQX010000532">
    <property type="protein sequence ID" value="KAF8819969.1"/>
    <property type="molecule type" value="Genomic_DNA"/>
</dbReference>
<feature type="domain" description="CS" evidence="3">
    <location>
        <begin position="2"/>
        <end position="87"/>
    </location>
</feature>
<evidence type="ECO:0000259" key="3">
    <source>
        <dbReference type="PROSITE" id="PS51203"/>
    </source>
</evidence>
<dbReference type="InterPro" id="IPR007052">
    <property type="entry name" value="CS_dom"/>
</dbReference>
<proteinExistence type="inferred from homology"/>
<evidence type="ECO:0000313" key="5">
    <source>
        <dbReference type="Proteomes" id="UP000823046"/>
    </source>
</evidence>
<dbReference type="Pfam" id="PF04969">
    <property type="entry name" value="CS"/>
    <property type="match status" value="1"/>
</dbReference>
<dbReference type="InterPro" id="IPR008978">
    <property type="entry name" value="HSP20-like_chaperone"/>
</dbReference>